<name>A0ABQ0E2V5_9PORP</name>
<dbReference type="EMBL" id="BAAFSF010000004">
    <property type="protein sequence ID" value="GAB1252052.1"/>
    <property type="molecule type" value="Genomic_DNA"/>
</dbReference>
<sequence>MKPTLLIMAAGMGNRYGGLKQLDRLGPTGETIPDYSVYNALQGGFGKVVFVIRHSFEAEFRSAVLSRYEGKIATDVVYQELDALPDGFTVPDGRTRPWGTGHAMLMAKELIKEPFCVINADDYYGAEAFRIMAAALSALPKGSVGSYFTAGYRLGLTLSESGSVSRGICTVSDKGLLTRIEEHKELLRQGEQIVDLPTAHTFSPDTFVSMNFWGFTPDLFEHTEQLFRQFLMEHAKEEKSEFYIPTVVDYLIKSGKGTFKVLPTEESWFGVTYSADRPMVVERLRQLHEKGVYPTPLMSK</sequence>
<gene>
    <name evidence="1" type="ORF">Tsumi_11580</name>
</gene>
<evidence type="ECO:0000313" key="2">
    <source>
        <dbReference type="Proteomes" id="UP001628220"/>
    </source>
</evidence>
<dbReference type="Proteomes" id="UP001628220">
    <property type="component" value="Unassembled WGS sequence"/>
</dbReference>
<dbReference type="Gene3D" id="3.90.550.10">
    <property type="entry name" value="Spore Coat Polysaccharide Biosynthesis Protein SpsA, Chain A"/>
    <property type="match status" value="1"/>
</dbReference>
<evidence type="ECO:0000313" key="1">
    <source>
        <dbReference type="EMBL" id="GAB1252052.1"/>
    </source>
</evidence>
<proteinExistence type="predicted"/>
<protein>
    <submittedName>
        <fullName evidence="1">Nucleotidyltransferase</fullName>
    </submittedName>
</protein>
<dbReference type="RefSeq" id="WP_411915822.1">
    <property type="nucleotide sequence ID" value="NZ_BAAFSF010000004.1"/>
</dbReference>
<accession>A0ABQ0E2V5</accession>
<comment type="caution">
    <text evidence="1">The sequence shown here is derived from an EMBL/GenBank/DDBJ whole genome shotgun (WGS) entry which is preliminary data.</text>
</comment>
<organism evidence="1 2">
    <name type="scientific">Porphyromonas miyakawae</name>
    <dbReference type="NCBI Taxonomy" id="3137470"/>
    <lineage>
        <taxon>Bacteria</taxon>
        <taxon>Pseudomonadati</taxon>
        <taxon>Bacteroidota</taxon>
        <taxon>Bacteroidia</taxon>
        <taxon>Bacteroidales</taxon>
        <taxon>Porphyromonadaceae</taxon>
        <taxon>Porphyromonas</taxon>
    </lineage>
</organism>
<keyword evidence="2" id="KW-1185">Reference proteome</keyword>
<dbReference type="SUPFAM" id="SSF53448">
    <property type="entry name" value="Nucleotide-diphospho-sugar transferases"/>
    <property type="match status" value="1"/>
</dbReference>
<reference evidence="1 2" key="1">
    <citation type="journal article" date="2025" name="Int. J. Syst. Evol. Microbiol.">
        <title>Desulfovibrio falkowii sp. nov., Porphyromonas miyakawae sp. nov., Mediterraneibacter flintii sp. nov. and Owariibacterium komagatae gen. nov., sp. nov., isolated from human faeces.</title>
        <authorList>
            <person name="Hamaguchi T."/>
            <person name="Ohara M."/>
            <person name="Hisatomi A."/>
            <person name="Sekiguchi K."/>
            <person name="Takeda J.I."/>
            <person name="Ueyama J."/>
            <person name="Ito M."/>
            <person name="Nishiwaki H."/>
            <person name="Ogi T."/>
            <person name="Hirayama M."/>
            <person name="Ohkuma M."/>
            <person name="Sakamoto M."/>
            <person name="Ohno K."/>
        </authorList>
    </citation>
    <scope>NUCLEOTIDE SEQUENCE [LARGE SCALE GENOMIC DNA]</scope>
    <source>
        <strain evidence="1 2">13CB11C</strain>
    </source>
</reference>
<dbReference type="InterPro" id="IPR029044">
    <property type="entry name" value="Nucleotide-diphossugar_trans"/>
</dbReference>